<evidence type="ECO:0000256" key="4">
    <source>
        <dbReference type="SAM" id="Phobius"/>
    </source>
</evidence>
<evidence type="ECO:0000313" key="6">
    <source>
        <dbReference type="Proteomes" id="UP000295497"/>
    </source>
</evidence>
<dbReference type="PANTHER" id="PTHR23530:SF1">
    <property type="entry name" value="PERMEASE, MAJOR FACILITATOR SUPERFAMILY-RELATED"/>
    <property type="match status" value="1"/>
</dbReference>
<feature type="transmembrane region" description="Helical" evidence="4">
    <location>
        <begin position="42"/>
        <end position="62"/>
    </location>
</feature>
<keyword evidence="2 4" id="KW-1133">Transmembrane helix</keyword>
<dbReference type="Gene3D" id="1.20.1250.20">
    <property type="entry name" value="MFS general substrate transporter like domains"/>
    <property type="match status" value="1"/>
</dbReference>
<evidence type="ECO:0000256" key="2">
    <source>
        <dbReference type="ARBA" id="ARBA00022989"/>
    </source>
</evidence>
<feature type="transmembrane region" description="Helical" evidence="4">
    <location>
        <begin position="142"/>
        <end position="163"/>
    </location>
</feature>
<dbReference type="AlphaFoldDB" id="A0A4P2QVE3"/>
<feature type="transmembrane region" description="Helical" evidence="4">
    <location>
        <begin position="99"/>
        <end position="121"/>
    </location>
</feature>
<feature type="transmembrane region" description="Helical" evidence="4">
    <location>
        <begin position="272"/>
        <end position="296"/>
    </location>
</feature>
<dbReference type="GO" id="GO:0022857">
    <property type="term" value="F:transmembrane transporter activity"/>
    <property type="evidence" value="ECO:0007669"/>
    <property type="project" value="InterPro"/>
</dbReference>
<feature type="transmembrane region" description="Helical" evidence="4">
    <location>
        <begin position="234"/>
        <end position="252"/>
    </location>
</feature>
<protein>
    <submittedName>
        <fullName evidence="5">MFS transporter</fullName>
    </submittedName>
</protein>
<sequence length="446" mass="44253">MRPLSARQAERRYLALSGLRWFATGLVFPVMVLLYTDRGLDLPAAGLLVALYSGAVIALELPTGGLADQLGRRGTLLLSGALSVVGLTGLAFARTWWQFAAVALVSAAARALGSGPLEAWYVDTARAAAPDTVLRTGISRGWAVEALGLGLAATLGGWLPGLADGLRSGGVLSPFSVPALAAAAVAAASLIAHAALVVEPGDIRRPRATGAAAMLRDVPAQIASGVRLSSSDPVVRLLMLRMAAVGFAVAALELLTPLQLAEMLGGADRAGLAFGVLATAAWLGSAAGSAAAPALCRAGTRVGLASPLSTAAAGTALFGLGVALIGLAAAGPGGLALAAAGYVLSYVSGGVPGPLTTEALHERVDAARRATLISVGSLALQLGCLVGSVAVARVAALAGYPYGWAAAAGALLVAAALTVRAAARARRSQAAPARSATEGSPAHQLS</sequence>
<organism evidence="5 6">
    <name type="scientific">Sorangium cellulosum</name>
    <name type="common">Polyangium cellulosum</name>
    <dbReference type="NCBI Taxonomy" id="56"/>
    <lineage>
        <taxon>Bacteria</taxon>
        <taxon>Pseudomonadati</taxon>
        <taxon>Myxococcota</taxon>
        <taxon>Polyangia</taxon>
        <taxon>Polyangiales</taxon>
        <taxon>Polyangiaceae</taxon>
        <taxon>Sorangium</taxon>
    </lineage>
</organism>
<feature type="transmembrane region" description="Helical" evidence="4">
    <location>
        <begin position="74"/>
        <end position="93"/>
    </location>
</feature>
<dbReference type="InterPro" id="IPR036259">
    <property type="entry name" value="MFS_trans_sf"/>
</dbReference>
<dbReference type="EMBL" id="CP012672">
    <property type="protein sequence ID" value="AUX34138.1"/>
    <property type="molecule type" value="Genomic_DNA"/>
</dbReference>
<evidence type="ECO:0000313" key="5">
    <source>
        <dbReference type="EMBL" id="AUX34138.1"/>
    </source>
</evidence>
<reference evidence="5 6" key="1">
    <citation type="submission" date="2015-09" db="EMBL/GenBank/DDBJ databases">
        <title>Sorangium comparison.</title>
        <authorList>
            <person name="Zaburannyi N."/>
            <person name="Bunk B."/>
            <person name="Overmann J."/>
            <person name="Mueller R."/>
        </authorList>
    </citation>
    <scope>NUCLEOTIDE SEQUENCE [LARGE SCALE GENOMIC DNA]</scope>
    <source>
        <strain evidence="5 6">So ce836</strain>
    </source>
</reference>
<evidence type="ECO:0000256" key="1">
    <source>
        <dbReference type="ARBA" id="ARBA00022692"/>
    </source>
</evidence>
<gene>
    <name evidence="5" type="ORF">SOCE836_063060</name>
</gene>
<dbReference type="Pfam" id="PF07690">
    <property type="entry name" value="MFS_1"/>
    <property type="match status" value="1"/>
</dbReference>
<dbReference type="RefSeq" id="WP_129577392.1">
    <property type="nucleotide sequence ID" value="NZ_CP012672.1"/>
</dbReference>
<feature type="transmembrane region" description="Helical" evidence="4">
    <location>
        <begin position="175"/>
        <end position="198"/>
    </location>
</feature>
<dbReference type="Proteomes" id="UP000295497">
    <property type="component" value="Chromosome"/>
</dbReference>
<dbReference type="InterPro" id="IPR011701">
    <property type="entry name" value="MFS"/>
</dbReference>
<name>A0A4P2QVE3_SORCE</name>
<feature type="transmembrane region" description="Helical" evidence="4">
    <location>
        <begin position="308"/>
        <end position="329"/>
    </location>
</feature>
<dbReference type="InterPro" id="IPR053160">
    <property type="entry name" value="MFS_DHA3_Transporter"/>
</dbReference>
<dbReference type="SUPFAM" id="SSF103473">
    <property type="entry name" value="MFS general substrate transporter"/>
    <property type="match status" value="1"/>
</dbReference>
<keyword evidence="1 4" id="KW-0812">Transmembrane</keyword>
<feature type="transmembrane region" description="Helical" evidence="4">
    <location>
        <begin position="12"/>
        <end position="36"/>
    </location>
</feature>
<keyword evidence="3 4" id="KW-0472">Membrane</keyword>
<feature type="transmembrane region" description="Helical" evidence="4">
    <location>
        <begin position="402"/>
        <end position="423"/>
    </location>
</feature>
<proteinExistence type="predicted"/>
<feature type="transmembrane region" description="Helical" evidence="4">
    <location>
        <begin position="335"/>
        <end position="360"/>
    </location>
</feature>
<dbReference type="PANTHER" id="PTHR23530">
    <property type="entry name" value="TRANSPORT PROTEIN-RELATED"/>
    <property type="match status" value="1"/>
</dbReference>
<accession>A0A4P2QVE3</accession>
<evidence type="ECO:0000256" key="3">
    <source>
        <dbReference type="ARBA" id="ARBA00023136"/>
    </source>
</evidence>
<feature type="transmembrane region" description="Helical" evidence="4">
    <location>
        <begin position="372"/>
        <end position="396"/>
    </location>
</feature>